<protein>
    <submittedName>
        <fullName evidence="1">Uncharacterized protein</fullName>
    </submittedName>
</protein>
<evidence type="ECO:0000313" key="2">
    <source>
        <dbReference type="Proteomes" id="UP000015106"/>
    </source>
</evidence>
<keyword evidence="2" id="KW-1185">Reference proteome</keyword>
<dbReference type="Proteomes" id="UP000015106">
    <property type="component" value="Chromosome 3"/>
</dbReference>
<reference evidence="2" key="1">
    <citation type="journal article" date="2013" name="Nature">
        <title>Draft genome of the wheat A-genome progenitor Triticum urartu.</title>
        <authorList>
            <person name="Ling H.Q."/>
            <person name="Zhao S."/>
            <person name="Liu D."/>
            <person name="Wang J."/>
            <person name="Sun H."/>
            <person name="Zhang C."/>
            <person name="Fan H."/>
            <person name="Li D."/>
            <person name="Dong L."/>
            <person name="Tao Y."/>
            <person name="Gao C."/>
            <person name="Wu H."/>
            <person name="Li Y."/>
            <person name="Cui Y."/>
            <person name="Guo X."/>
            <person name="Zheng S."/>
            <person name="Wang B."/>
            <person name="Yu K."/>
            <person name="Liang Q."/>
            <person name="Yang W."/>
            <person name="Lou X."/>
            <person name="Chen J."/>
            <person name="Feng M."/>
            <person name="Jian J."/>
            <person name="Zhang X."/>
            <person name="Luo G."/>
            <person name="Jiang Y."/>
            <person name="Liu J."/>
            <person name="Wang Z."/>
            <person name="Sha Y."/>
            <person name="Zhang B."/>
            <person name="Wu H."/>
            <person name="Tang D."/>
            <person name="Shen Q."/>
            <person name="Xue P."/>
            <person name="Zou S."/>
            <person name="Wang X."/>
            <person name="Liu X."/>
            <person name="Wang F."/>
            <person name="Yang Y."/>
            <person name="An X."/>
            <person name="Dong Z."/>
            <person name="Zhang K."/>
            <person name="Zhang X."/>
            <person name="Luo M.C."/>
            <person name="Dvorak J."/>
            <person name="Tong Y."/>
            <person name="Wang J."/>
            <person name="Yang H."/>
            <person name="Li Z."/>
            <person name="Wang D."/>
            <person name="Zhang A."/>
            <person name="Wang J."/>
        </authorList>
    </citation>
    <scope>NUCLEOTIDE SEQUENCE</scope>
    <source>
        <strain evidence="2">cv. G1812</strain>
    </source>
</reference>
<dbReference type="Gramene" id="TuG1812G0300005139.01.T01">
    <property type="protein sequence ID" value="TuG1812G0300005139.01.T01.cds381391"/>
    <property type="gene ID" value="TuG1812G0300005139.01"/>
</dbReference>
<sequence length="146" mass="15282">MWRMMEILGSTTCPGTASTSKFLTTAAATVLSCTNAMSLPRQVRGPALKEANLYDGTYCSLPSSPIHRSGRNSRQSLPHTASILPIAYSDTKILSPGRTSCPLGSASAATTPLCSNGTGGYNRSNSHRAACRCTSRPSSSGSICYT</sequence>
<organism evidence="1 2">
    <name type="scientific">Triticum urartu</name>
    <name type="common">Red wild einkorn</name>
    <name type="synonym">Crithodium urartu</name>
    <dbReference type="NCBI Taxonomy" id="4572"/>
    <lineage>
        <taxon>Eukaryota</taxon>
        <taxon>Viridiplantae</taxon>
        <taxon>Streptophyta</taxon>
        <taxon>Embryophyta</taxon>
        <taxon>Tracheophyta</taxon>
        <taxon>Spermatophyta</taxon>
        <taxon>Magnoliopsida</taxon>
        <taxon>Liliopsida</taxon>
        <taxon>Poales</taxon>
        <taxon>Poaceae</taxon>
        <taxon>BOP clade</taxon>
        <taxon>Pooideae</taxon>
        <taxon>Triticodae</taxon>
        <taxon>Triticeae</taxon>
        <taxon>Triticinae</taxon>
        <taxon>Triticum</taxon>
    </lineage>
</organism>
<dbReference type="EnsemblPlants" id="TuG1812G0300005139.01.T01">
    <property type="protein sequence ID" value="TuG1812G0300005139.01.T01.cds381391"/>
    <property type="gene ID" value="TuG1812G0300005139.01"/>
</dbReference>
<reference evidence="1" key="3">
    <citation type="submission" date="2022-06" db="UniProtKB">
        <authorList>
            <consortium name="EnsemblPlants"/>
        </authorList>
    </citation>
    <scope>IDENTIFICATION</scope>
</reference>
<proteinExistence type="predicted"/>
<accession>A0A8R7PZD7</accession>
<evidence type="ECO:0000313" key="1">
    <source>
        <dbReference type="EnsemblPlants" id="TuG1812G0300005139.01.T01.cds381391"/>
    </source>
</evidence>
<name>A0A8R7PZD7_TRIUA</name>
<dbReference type="AlphaFoldDB" id="A0A8R7PZD7"/>
<dbReference type="PROSITE" id="PS51257">
    <property type="entry name" value="PROKAR_LIPOPROTEIN"/>
    <property type="match status" value="1"/>
</dbReference>
<reference evidence="1" key="2">
    <citation type="submission" date="2018-03" db="EMBL/GenBank/DDBJ databases">
        <title>The Triticum urartu genome reveals the dynamic nature of wheat genome evolution.</title>
        <authorList>
            <person name="Ling H."/>
            <person name="Ma B."/>
            <person name="Shi X."/>
            <person name="Liu H."/>
            <person name="Dong L."/>
            <person name="Sun H."/>
            <person name="Cao Y."/>
            <person name="Gao Q."/>
            <person name="Zheng S."/>
            <person name="Li Y."/>
            <person name="Yu Y."/>
            <person name="Du H."/>
            <person name="Qi M."/>
            <person name="Li Y."/>
            <person name="Yu H."/>
            <person name="Cui Y."/>
            <person name="Wang N."/>
            <person name="Chen C."/>
            <person name="Wu H."/>
            <person name="Zhao Y."/>
            <person name="Zhang J."/>
            <person name="Li Y."/>
            <person name="Zhou W."/>
            <person name="Zhang B."/>
            <person name="Hu W."/>
            <person name="Eijk M."/>
            <person name="Tang J."/>
            <person name="Witsenboer H."/>
            <person name="Zhao S."/>
            <person name="Li Z."/>
            <person name="Zhang A."/>
            <person name="Wang D."/>
            <person name="Liang C."/>
        </authorList>
    </citation>
    <scope>NUCLEOTIDE SEQUENCE [LARGE SCALE GENOMIC DNA]</scope>
    <source>
        <strain evidence="1">cv. G1812</strain>
    </source>
</reference>